<dbReference type="SUPFAM" id="SSF53822">
    <property type="entry name" value="Periplasmic binding protein-like I"/>
    <property type="match status" value="1"/>
</dbReference>
<accession>Q6UP78</accession>
<dbReference type="PRINTS" id="PR00337">
    <property type="entry name" value="LEUILEVALBP"/>
</dbReference>
<proteinExistence type="inferred from homology"/>
<dbReference type="EMBL" id="AY365053">
    <property type="protein sequence ID" value="AAR31059.1"/>
    <property type="molecule type" value="Genomic_DNA"/>
</dbReference>
<dbReference type="Pfam" id="PF13458">
    <property type="entry name" value="Peripla_BP_6"/>
    <property type="match status" value="1"/>
</dbReference>
<comment type="similarity">
    <text evidence="1">Belongs to the leucine-binding protein family.</text>
</comment>
<reference evidence="6" key="1">
    <citation type="journal article" date="2004" name="Environ. Microbiol.">
        <title>Genetic organization of the catabolic plasmid pJP4 from Ralstonia eutropha JMP134 (pJP4) reveals mechanisms of adaptation to chloroaromatic pollutants and evolution of specialized chloroaromatic degradation pathways.</title>
        <authorList>
            <person name="Trefault N."/>
            <person name="De la Iglesia R."/>
            <person name="Molina A.M."/>
            <person name="Manzano M."/>
            <person name="Ledger T."/>
            <person name="Perez-Pantoja D."/>
            <person name="Sanchez M.A."/>
            <person name="Stuardo M."/>
            <person name="Gonzalez B."/>
        </authorList>
    </citation>
    <scope>NUCLEOTIDE SEQUENCE</scope>
    <source>
        <strain evidence="6">JMP134</strain>
        <plasmid evidence="6">pJP4</plasmid>
    </source>
</reference>
<evidence type="ECO:0000313" key="6">
    <source>
        <dbReference type="EMBL" id="AAR31059.1"/>
    </source>
</evidence>
<dbReference type="InterPro" id="IPR028082">
    <property type="entry name" value="Peripla_BP_I"/>
</dbReference>
<organism evidence="6">
    <name type="scientific">Cupriavidus pinatubonensis (strain JMP 134 / LMG 1197)</name>
    <name type="common">Cupriavidus necator (strain JMP 134)</name>
    <dbReference type="NCBI Taxonomy" id="264198"/>
    <lineage>
        <taxon>Bacteria</taxon>
        <taxon>Pseudomonadati</taxon>
        <taxon>Pseudomonadota</taxon>
        <taxon>Betaproteobacteria</taxon>
        <taxon>Burkholderiales</taxon>
        <taxon>Burkholderiaceae</taxon>
        <taxon>Cupriavidus</taxon>
    </lineage>
</organism>
<name>Q6UP78_CUPPJ</name>
<keyword evidence="4" id="KW-0029">Amino-acid transport</keyword>
<feature type="domain" description="Leucine-binding protein" evidence="5">
    <location>
        <begin position="72"/>
        <end position="412"/>
    </location>
</feature>
<sequence length="447" mass="48582">MKLHSNKRIEIEHRRRLHMARARATTRTGDNAVKIQRFARAFRSRLAALAIGVATASLSLLAAGPAAAQDKPIKIGLTTDLTGIAAAYARSQVNGVQLAVDQINASGGLLGRKLEVLVRDSQLKPDLGTSHTRDLITRENVDFLIGPDGSAVGMTVSAVAKQYKKVVMMTIPNSPRITTETFHPYVFTVVPSGVMEARAMAAAIGPGNKRIAFIGGDYEAAHQGLKYFKDWLAKVNPSAEIVSEAWPKLGEPDYSSYITSLMSSKPDVIFSYLWGADLIGFVKQGKPYGVFTKTKVASLVFLDDLKALGDEMPDGVIAQMRAPFFALTGDRMTKFTEQFRAKYNDYPADWAIMGYEGMQILAQAIKSANSLESDAIVKAVEQVKYDGLRGPISFRALDHQGTVGSYIGTVAKSDKYPFKILTNVKTISAESIWPSEAEITAARAAVK</sequence>
<dbReference type="InterPro" id="IPR000709">
    <property type="entry name" value="Leu_Ile_Val-bd"/>
</dbReference>
<dbReference type="PANTHER" id="PTHR30483">
    <property type="entry name" value="LEUCINE-SPECIFIC-BINDING PROTEIN"/>
    <property type="match status" value="1"/>
</dbReference>
<keyword evidence="6" id="KW-0614">Plasmid</keyword>
<dbReference type="CDD" id="cd06330">
    <property type="entry name" value="PBP1_As_SBP-like"/>
    <property type="match status" value="1"/>
</dbReference>
<evidence type="ECO:0000256" key="1">
    <source>
        <dbReference type="ARBA" id="ARBA00010062"/>
    </source>
</evidence>
<dbReference type="AlphaFoldDB" id="Q6UP78"/>
<keyword evidence="2" id="KW-0813">Transport</keyword>
<dbReference type="InterPro" id="IPR028081">
    <property type="entry name" value="Leu-bd"/>
</dbReference>
<evidence type="ECO:0000259" key="5">
    <source>
        <dbReference type="Pfam" id="PF13458"/>
    </source>
</evidence>
<geneLocation type="plasmid" evidence="6">
    <name>pJP4</name>
</geneLocation>
<keyword evidence="3" id="KW-0732">Signal</keyword>
<dbReference type="InterPro" id="IPR051010">
    <property type="entry name" value="BCAA_transport"/>
</dbReference>
<dbReference type="GO" id="GO:0006865">
    <property type="term" value="P:amino acid transport"/>
    <property type="evidence" value="ECO:0007669"/>
    <property type="project" value="UniProtKB-KW"/>
</dbReference>
<protein>
    <submittedName>
        <fullName evidence="6">Putative ABC transporter substrate-binding protein</fullName>
    </submittedName>
</protein>
<dbReference type="Gene3D" id="3.40.50.2300">
    <property type="match status" value="2"/>
</dbReference>
<dbReference type="PANTHER" id="PTHR30483:SF37">
    <property type="entry name" value="ABC TRANSPORTER SUBSTRATE-BINDING PROTEIN"/>
    <property type="match status" value="1"/>
</dbReference>
<evidence type="ECO:0000256" key="2">
    <source>
        <dbReference type="ARBA" id="ARBA00022448"/>
    </source>
</evidence>
<evidence type="ECO:0000256" key="4">
    <source>
        <dbReference type="ARBA" id="ARBA00022970"/>
    </source>
</evidence>
<evidence type="ECO:0000256" key="3">
    <source>
        <dbReference type="ARBA" id="ARBA00022729"/>
    </source>
</evidence>